<feature type="domain" description="XPG N-terminal" evidence="7">
    <location>
        <begin position="1"/>
        <end position="99"/>
    </location>
</feature>
<keyword evidence="3" id="KW-0255">Endonuclease</keyword>
<keyword evidence="6" id="KW-0539">Nucleus</keyword>
<dbReference type="EMBL" id="KQ474076">
    <property type="protein sequence ID" value="KPV76532.1"/>
    <property type="molecule type" value="Genomic_DNA"/>
</dbReference>
<proteinExistence type="inferred from homology"/>
<dbReference type="Proteomes" id="UP000053890">
    <property type="component" value="Unassembled WGS sequence"/>
</dbReference>
<protein>
    <recommendedName>
        <fullName evidence="7">XPG N-terminal domain-containing protein</fullName>
    </recommendedName>
</protein>
<dbReference type="InterPro" id="IPR001044">
    <property type="entry name" value="XPG/Rad2_eukaryotes"/>
</dbReference>
<accession>A0A194S7G7</accession>
<keyword evidence="9" id="KW-1185">Reference proteome</keyword>
<dbReference type="RefSeq" id="XP_018272581.1">
    <property type="nucleotide sequence ID" value="XM_018412540.1"/>
</dbReference>
<dbReference type="SMART" id="SM00485">
    <property type="entry name" value="XPGN"/>
    <property type="match status" value="1"/>
</dbReference>
<dbReference type="InterPro" id="IPR019974">
    <property type="entry name" value="XPG_CS"/>
</dbReference>
<evidence type="ECO:0000256" key="6">
    <source>
        <dbReference type="ARBA" id="ARBA00023242"/>
    </source>
</evidence>
<organism evidence="8 9">
    <name type="scientific">Rhodotorula graminis (strain WP1)</name>
    <dbReference type="NCBI Taxonomy" id="578459"/>
    <lineage>
        <taxon>Eukaryota</taxon>
        <taxon>Fungi</taxon>
        <taxon>Dikarya</taxon>
        <taxon>Basidiomycota</taxon>
        <taxon>Pucciniomycotina</taxon>
        <taxon>Microbotryomycetes</taxon>
        <taxon>Sporidiobolales</taxon>
        <taxon>Sporidiobolaceae</taxon>
        <taxon>Rhodotorula</taxon>
    </lineage>
</organism>
<evidence type="ECO:0000259" key="7">
    <source>
        <dbReference type="SMART" id="SM00485"/>
    </source>
</evidence>
<dbReference type="InterPro" id="IPR029060">
    <property type="entry name" value="PIN-like_dom_sf"/>
</dbReference>
<comment type="similarity">
    <text evidence="2">Belongs to the XPG/RAD2 endonuclease family. XPG subfamily.</text>
</comment>
<dbReference type="GO" id="GO:0003697">
    <property type="term" value="F:single-stranded DNA binding"/>
    <property type="evidence" value="ECO:0007669"/>
    <property type="project" value="InterPro"/>
</dbReference>
<evidence type="ECO:0000256" key="3">
    <source>
        <dbReference type="ARBA" id="ARBA00022759"/>
    </source>
</evidence>
<reference evidence="8 9" key="1">
    <citation type="journal article" date="2015" name="Front. Microbiol.">
        <title>Genome sequence of the plant growth promoting endophytic yeast Rhodotorula graminis WP1.</title>
        <authorList>
            <person name="Firrincieli A."/>
            <person name="Otillar R."/>
            <person name="Salamov A."/>
            <person name="Schmutz J."/>
            <person name="Khan Z."/>
            <person name="Redman R.S."/>
            <person name="Fleck N.D."/>
            <person name="Lindquist E."/>
            <person name="Grigoriev I.V."/>
            <person name="Doty S.L."/>
        </authorList>
    </citation>
    <scope>NUCLEOTIDE SEQUENCE [LARGE SCALE GENOMIC DNA]</scope>
    <source>
        <strain evidence="8 9">WP1</strain>
    </source>
</reference>
<dbReference type="Gene3D" id="3.40.50.1010">
    <property type="entry name" value="5'-nuclease"/>
    <property type="match status" value="1"/>
</dbReference>
<dbReference type="PROSITE" id="PS00841">
    <property type="entry name" value="XPG_1"/>
    <property type="match status" value="1"/>
</dbReference>
<dbReference type="AlphaFoldDB" id="A0A194S7G7"/>
<dbReference type="Pfam" id="PF00752">
    <property type="entry name" value="XPG_N"/>
    <property type="match status" value="1"/>
</dbReference>
<evidence type="ECO:0000256" key="1">
    <source>
        <dbReference type="ARBA" id="ARBA00004123"/>
    </source>
</evidence>
<dbReference type="GO" id="GO:0006289">
    <property type="term" value="P:nucleotide-excision repair"/>
    <property type="evidence" value="ECO:0007669"/>
    <property type="project" value="InterPro"/>
</dbReference>
<dbReference type="GO" id="GO:0016788">
    <property type="term" value="F:hydrolase activity, acting on ester bonds"/>
    <property type="evidence" value="ECO:0007669"/>
    <property type="project" value="InterPro"/>
</dbReference>
<dbReference type="GO" id="GO:0004520">
    <property type="term" value="F:DNA endonuclease activity"/>
    <property type="evidence" value="ECO:0007669"/>
    <property type="project" value="TreeGrafter"/>
</dbReference>
<evidence type="ECO:0000256" key="5">
    <source>
        <dbReference type="ARBA" id="ARBA00023204"/>
    </source>
</evidence>
<evidence type="ECO:0000256" key="2">
    <source>
        <dbReference type="ARBA" id="ARBA00005283"/>
    </source>
</evidence>
<comment type="subcellular location">
    <subcellularLocation>
        <location evidence="1">Nucleus</location>
    </subcellularLocation>
</comment>
<keyword evidence="5" id="KW-0234">DNA repair</keyword>
<dbReference type="GO" id="GO:0005634">
    <property type="term" value="C:nucleus"/>
    <property type="evidence" value="ECO:0007669"/>
    <property type="project" value="UniProtKB-SubCell"/>
</dbReference>
<dbReference type="STRING" id="578459.A0A194S7G7"/>
<dbReference type="PANTHER" id="PTHR16171">
    <property type="entry name" value="DNA REPAIR PROTEIN COMPLEMENTING XP-G CELLS-RELATED"/>
    <property type="match status" value="1"/>
</dbReference>
<feature type="non-terminal residue" evidence="8">
    <location>
        <position position="188"/>
    </location>
</feature>
<name>A0A194S7G7_RHOGW</name>
<keyword evidence="3" id="KW-0540">Nuclease</keyword>
<keyword evidence="3" id="KW-0378">Hydrolase</keyword>
<dbReference type="InterPro" id="IPR006084">
    <property type="entry name" value="XPG/Rad2"/>
</dbReference>
<evidence type="ECO:0000313" key="9">
    <source>
        <dbReference type="Proteomes" id="UP000053890"/>
    </source>
</evidence>
<dbReference type="CDD" id="cd09868">
    <property type="entry name" value="PIN_XPG_RAD2"/>
    <property type="match status" value="1"/>
</dbReference>
<dbReference type="SUPFAM" id="SSF88723">
    <property type="entry name" value="PIN domain-like"/>
    <property type="match status" value="1"/>
</dbReference>
<evidence type="ECO:0000256" key="4">
    <source>
        <dbReference type="ARBA" id="ARBA00022763"/>
    </source>
</evidence>
<dbReference type="OrthoDB" id="31113at2759"/>
<keyword evidence="4" id="KW-0227">DNA damage</keyword>
<gene>
    <name evidence="8" type="ORF">RHOBADRAFT_1962</name>
</gene>
<dbReference type="InterPro" id="IPR006085">
    <property type="entry name" value="XPG_DNA_repair_N"/>
</dbReference>
<sequence>MGVQGLWKIVGPVARPITLESLEDKRLAIDASIWLYQFQMAMRDRKTGDTLHGAHIMGTFRRVLKLLFHGIKPVFVFDGDAPMLKKRTIENRKRRKQGAGTDLAKTAQKLLSAQLRTRDAAAVAAGRAAMLDVDTGEQIGEDAVYLEDLDKPASPLKPARKDVLRDEYALPQIEGSLAARAKMSDPRI</sequence>
<dbReference type="GeneID" id="28972989"/>
<dbReference type="PRINTS" id="PR00066">
    <property type="entry name" value="XRODRMPGMNTG"/>
</dbReference>
<evidence type="ECO:0000313" key="8">
    <source>
        <dbReference type="EMBL" id="KPV76532.1"/>
    </source>
</evidence>
<dbReference type="PANTHER" id="PTHR16171:SF7">
    <property type="entry name" value="DNA REPAIR PROTEIN RAD2"/>
    <property type="match status" value="1"/>
</dbReference>
<dbReference type="PRINTS" id="PR00853">
    <property type="entry name" value="XPGRADSUPER"/>
</dbReference>